<dbReference type="PANTHER" id="PTHR43531">
    <property type="entry name" value="PROTEIN ICFG"/>
    <property type="match status" value="1"/>
</dbReference>
<dbReference type="GO" id="GO:0004888">
    <property type="term" value="F:transmembrane signaling receptor activity"/>
    <property type="evidence" value="ECO:0007669"/>
    <property type="project" value="InterPro"/>
</dbReference>
<keyword evidence="4 10" id="KW-0812">Transmembrane</keyword>
<dbReference type="PRINTS" id="PR00260">
    <property type="entry name" value="CHEMTRNSDUCR"/>
</dbReference>
<dbReference type="SMART" id="SM01049">
    <property type="entry name" value="Cache_2"/>
    <property type="match status" value="1"/>
</dbReference>
<name>A0A1H7T651_9BURK</name>
<feature type="transmembrane region" description="Helical" evidence="10">
    <location>
        <begin position="32"/>
        <end position="52"/>
    </location>
</feature>
<dbReference type="PROSITE" id="PS50111">
    <property type="entry name" value="CHEMOTAXIS_TRANSDUC_2"/>
    <property type="match status" value="1"/>
</dbReference>
<reference evidence="14" key="1">
    <citation type="submission" date="2016-10" db="EMBL/GenBank/DDBJ databases">
        <authorList>
            <person name="Varghese N."/>
            <person name="Submissions S."/>
        </authorList>
    </citation>
    <scope>NUCLEOTIDE SEQUENCE [LARGE SCALE GENOMIC DNA]</scope>
    <source>
        <strain evidence="14">LMG 26416</strain>
    </source>
</reference>
<evidence type="ECO:0000256" key="5">
    <source>
        <dbReference type="ARBA" id="ARBA00022989"/>
    </source>
</evidence>
<protein>
    <submittedName>
        <fullName evidence="13">Methyl-accepting chemotaxis protein</fullName>
    </submittedName>
</protein>
<keyword evidence="9" id="KW-0175">Coiled coil</keyword>
<keyword evidence="6 10" id="KW-0472">Membrane</keyword>
<dbReference type="GO" id="GO:0005886">
    <property type="term" value="C:plasma membrane"/>
    <property type="evidence" value="ECO:0007669"/>
    <property type="project" value="UniProtKB-SubCell"/>
</dbReference>
<keyword evidence="5 10" id="KW-1133">Transmembrane helix</keyword>
<dbReference type="InterPro" id="IPR051310">
    <property type="entry name" value="MCP_chemotaxis"/>
</dbReference>
<keyword evidence="8" id="KW-0807">Transducer</keyword>
<dbReference type="Pfam" id="PF08269">
    <property type="entry name" value="dCache_2"/>
    <property type="match status" value="1"/>
</dbReference>
<dbReference type="InterPro" id="IPR003660">
    <property type="entry name" value="HAMP_dom"/>
</dbReference>
<dbReference type="GO" id="GO:0006935">
    <property type="term" value="P:chemotaxis"/>
    <property type="evidence" value="ECO:0007669"/>
    <property type="project" value="InterPro"/>
</dbReference>
<evidence type="ECO:0000256" key="7">
    <source>
        <dbReference type="ARBA" id="ARBA00029447"/>
    </source>
</evidence>
<dbReference type="PROSITE" id="PS50885">
    <property type="entry name" value="HAMP"/>
    <property type="match status" value="1"/>
</dbReference>
<dbReference type="Gene3D" id="1.10.287.950">
    <property type="entry name" value="Methyl-accepting chemotaxis protein"/>
    <property type="match status" value="1"/>
</dbReference>
<feature type="domain" description="HAMP" evidence="12">
    <location>
        <begin position="235"/>
        <end position="286"/>
    </location>
</feature>
<evidence type="ECO:0000256" key="6">
    <source>
        <dbReference type="ARBA" id="ARBA00023136"/>
    </source>
</evidence>
<dbReference type="EMBL" id="FOAJ01000014">
    <property type="protein sequence ID" value="SEL79716.1"/>
    <property type="molecule type" value="Genomic_DNA"/>
</dbReference>
<dbReference type="STRING" id="416943.SAMN05445871_2763"/>
<feature type="domain" description="Methyl-accepting transducer" evidence="11">
    <location>
        <begin position="291"/>
        <end position="520"/>
    </location>
</feature>
<evidence type="ECO:0000256" key="1">
    <source>
        <dbReference type="ARBA" id="ARBA00004651"/>
    </source>
</evidence>
<dbReference type="InterPro" id="IPR004089">
    <property type="entry name" value="MCPsignal_dom"/>
</dbReference>
<evidence type="ECO:0000256" key="2">
    <source>
        <dbReference type="ARBA" id="ARBA00022475"/>
    </source>
</evidence>
<feature type="coiled-coil region" evidence="9">
    <location>
        <begin position="491"/>
        <end position="529"/>
    </location>
</feature>
<comment type="subcellular location">
    <subcellularLocation>
        <location evidence="1">Cell membrane</location>
        <topology evidence="1">Multi-pass membrane protein</topology>
    </subcellularLocation>
</comment>
<sequence length="537" mass="57711">MGAHHFAVLELLSHATNTTKKQMQKMTLNQKLGSMIAVLWVGLLLIGALGLWQNRTSMLDSRREELTALVDSGVAIANHYYQLSQQHVLPEDEAKKRALEAIGAVHYGDSGYLAVNDSHAVMLAHPNRSIIGKNMADFTDPTGKHVVTDMNAVADRTGSGFDDYLWAKPGHDQPVQKTGFVKRFVPWDWYVVTGMYMDDVQDAFLRSALRWLAMTAALAGGSTMVMLVVLRSVRRHLGGELEEAVETARRIARGDLTVEVPVRRDDDASLMHALHAMRAGLVQTVSRVYSGTENINVGANEIASGNTDLSQRTEEQAAALVQTASTMDQMTTNVKQNADSAVHAARLAGQAAEVATRGSSVVDQVIATMSDISTSSQKIGDITAVIDSIAFQTNILALNAAVEAARAGEDGRGFAVVAQEVRSLAQRSASAAKEIKTLIGSSTLSVEQGATQVAQAGETMTEIVESVRRVNEILEEISQTSREQSAGIEQVNRAVGEMDQVTQQNAALVEEAAAAAHSLKDQAASLREAVASFRLPA</sequence>
<evidence type="ECO:0000256" key="9">
    <source>
        <dbReference type="SAM" id="Coils"/>
    </source>
</evidence>
<dbReference type="InterPro" id="IPR004090">
    <property type="entry name" value="Chemotax_Me-accpt_rcpt"/>
</dbReference>
<evidence type="ECO:0000256" key="3">
    <source>
        <dbReference type="ARBA" id="ARBA00022481"/>
    </source>
</evidence>
<dbReference type="AlphaFoldDB" id="A0A1H7T651"/>
<feature type="transmembrane region" description="Helical" evidence="10">
    <location>
        <begin position="211"/>
        <end position="230"/>
    </location>
</feature>
<dbReference type="SUPFAM" id="SSF58104">
    <property type="entry name" value="Methyl-accepting chemotaxis protein (MCP) signaling domain"/>
    <property type="match status" value="1"/>
</dbReference>
<dbReference type="InterPro" id="IPR004010">
    <property type="entry name" value="Double_Cache_2"/>
</dbReference>
<evidence type="ECO:0000313" key="13">
    <source>
        <dbReference type="EMBL" id="SEL79716.1"/>
    </source>
</evidence>
<accession>A0A1H7T651</accession>
<dbReference type="SMART" id="SM00283">
    <property type="entry name" value="MA"/>
    <property type="match status" value="1"/>
</dbReference>
<keyword evidence="3" id="KW-0488">Methylation</keyword>
<evidence type="ECO:0000256" key="8">
    <source>
        <dbReference type="PROSITE-ProRule" id="PRU00284"/>
    </source>
</evidence>
<organism evidence="13 14">
    <name type="scientific">Paraburkholderia caballeronis</name>
    <dbReference type="NCBI Taxonomy" id="416943"/>
    <lineage>
        <taxon>Bacteria</taxon>
        <taxon>Pseudomonadati</taxon>
        <taxon>Pseudomonadota</taxon>
        <taxon>Betaproteobacteria</taxon>
        <taxon>Burkholderiales</taxon>
        <taxon>Burkholderiaceae</taxon>
        <taxon>Paraburkholderia</taxon>
    </lineage>
</organism>
<dbReference type="CDD" id="cd06225">
    <property type="entry name" value="HAMP"/>
    <property type="match status" value="1"/>
</dbReference>
<keyword evidence="2" id="KW-1003">Cell membrane</keyword>
<dbReference type="InterPro" id="IPR033480">
    <property type="entry name" value="sCache_2"/>
</dbReference>
<evidence type="ECO:0000313" key="14">
    <source>
        <dbReference type="Proteomes" id="UP000199120"/>
    </source>
</evidence>
<comment type="similarity">
    <text evidence="7">Belongs to the methyl-accepting chemotaxis (MCP) protein family.</text>
</comment>
<dbReference type="Pfam" id="PF00015">
    <property type="entry name" value="MCPsignal"/>
    <property type="match status" value="1"/>
</dbReference>
<dbReference type="FunFam" id="1.10.287.950:FF:000001">
    <property type="entry name" value="Methyl-accepting chemotaxis sensory transducer"/>
    <property type="match status" value="1"/>
</dbReference>
<dbReference type="SMART" id="SM00304">
    <property type="entry name" value="HAMP"/>
    <property type="match status" value="1"/>
</dbReference>
<dbReference type="Proteomes" id="UP000199120">
    <property type="component" value="Unassembled WGS sequence"/>
</dbReference>
<dbReference type="PANTHER" id="PTHR43531:SF14">
    <property type="entry name" value="METHYL-ACCEPTING CHEMOTAXIS PROTEIN I-RELATED"/>
    <property type="match status" value="1"/>
</dbReference>
<evidence type="ECO:0000259" key="11">
    <source>
        <dbReference type="PROSITE" id="PS50111"/>
    </source>
</evidence>
<keyword evidence="14" id="KW-1185">Reference proteome</keyword>
<gene>
    <name evidence="13" type="ORF">SAMN05192542_11418</name>
</gene>
<proteinExistence type="inferred from homology"/>
<evidence type="ECO:0000256" key="10">
    <source>
        <dbReference type="SAM" id="Phobius"/>
    </source>
</evidence>
<evidence type="ECO:0000259" key="12">
    <source>
        <dbReference type="PROSITE" id="PS50885"/>
    </source>
</evidence>
<dbReference type="GO" id="GO:0007165">
    <property type="term" value="P:signal transduction"/>
    <property type="evidence" value="ECO:0007669"/>
    <property type="project" value="UniProtKB-KW"/>
</dbReference>
<dbReference type="CDD" id="cd11386">
    <property type="entry name" value="MCP_signal"/>
    <property type="match status" value="1"/>
</dbReference>
<dbReference type="Gene3D" id="3.30.450.20">
    <property type="entry name" value="PAS domain"/>
    <property type="match status" value="1"/>
</dbReference>
<evidence type="ECO:0000256" key="4">
    <source>
        <dbReference type="ARBA" id="ARBA00022692"/>
    </source>
</evidence>